<dbReference type="EMBL" id="JAIRAU010000036">
    <property type="protein sequence ID" value="MBZ5712947.1"/>
    <property type="molecule type" value="Genomic_DNA"/>
</dbReference>
<name>A0ABS7TXG6_9BACT</name>
<proteinExistence type="predicted"/>
<reference evidence="1" key="1">
    <citation type="submission" date="2021-08" db="EMBL/GenBank/DDBJ databases">
        <authorList>
            <person name="Stevens D.C."/>
        </authorList>
    </citation>
    <scope>NUCLEOTIDE SEQUENCE</scope>
    <source>
        <strain evidence="1">DSM 53165</strain>
    </source>
</reference>
<dbReference type="RefSeq" id="WP_224194699.1">
    <property type="nucleotide sequence ID" value="NZ_JAIRAU010000036.1"/>
</dbReference>
<keyword evidence="2" id="KW-1185">Reference proteome</keyword>
<gene>
    <name evidence="1" type="ORF">K7C98_27220</name>
</gene>
<sequence>MDAPAAAGYASPMRFWPLLLLAACGAASKPAPPADDDVLPRNYGGVAAVPHEEALAHIGVVAEVPAGFEARIVDAQSIRLDGYALTIGISRIETVDVPTVAAFMAKGYTDSSVQVQSSEQWDGGWSAVFALPTDPMRMVQAVIRAGKDDLFCVAVEDDEIRKDTVEIATKVCRSVRPR</sequence>
<organism evidence="1 2">
    <name type="scientific">Nannocystis pusilla</name>
    <dbReference type="NCBI Taxonomy" id="889268"/>
    <lineage>
        <taxon>Bacteria</taxon>
        <taxon>Pseudomonadati</taxon>
        <taxon>Myxococcota</taxon>
        <taxon>Polyangia</taxon>
        <taxon>Nannocystales</taxon>
        <taxon>Nannocystaceae</taxon>
        <taxon>Nannocystis</taxon>
    </lineage>
</organism>
<dbReference type="Proteomes" id="UP001139031">
    <property type="component" value="Unassembled WGS sequence"/>
</dbReference>
<comment type="caution">
    <text evidence="1">The sequence shown here is derived from an EMBL/GenBank/DDBJ whole genome shotgun (WGS) entry which is preliminary data.</text>
</comment>
<protein>
    <recommendedName>
        <fullName evidence="3">Lipoprotein</fullName>
    </recommendedName>
</protein>
<evidence type="ECO:0000313" key="1">
    <source>
        <dbReference type="EMBL" id="MBZ5712947.1"/>
    </source>
</evidence>
<accession>A0ABS7TXG6</accession>
<evidence type="ECO:0000313" key="2">
    <source>
        <dbReference type="Proteomes" id="UP001139031"/>
    </source>
</evidence>
<evidence type="ECO:0008006" key="3">
    <source>
        <dbReference type="Google" id="ProtNLM"/>
    </source>
</evidence>